<dbReference type="PROSITE" id="PS51664">
    <property type="entry name" value="YCAO"/>
    <property type="match status" value="1"/>
</dbReference>
<evidence type="ECO:0000313" key="2">
    <source>
        <dbReference type="EMBL" id="MBB4192203.1"/>
    </source>
</evidence>
<proteinExistence type="predicted"/>
<feature type="domain" description="YcaO" evidence="1">
    <location>
        <begin position="76"/>
        <end position="390"/>
    </location>
</feature>
<keyword evidence="2" id="KW-0687">Ribonucleoprotein</keyword>
<evidence type="ECO:0000259" key="1">
    <source>
        <dbReference type="PROSITE" id="PS51664"/>
    </source>
</evidence>
<dbReference type="Pfam" id="PF02624">
    <property type="entry name" value="YcaO"/>
    <property type="match status" value="1"/>
</dbReference>
<dbReference type="PANTHER" id="PTHR37809:SF1">
    <property type="entry name" value="RIBOSOMAL PROTEIN S12 METHYLTHIOTRANSFERASE ACCESSORY FACTOR YCAO"/>
    <property type="match status" value="1"/>
</dbReference>
<reference evidence="2 3" key="1">
    <citation type="submission" date="2020-08" db="EMBL/GenBank/DDBJ databases">
        <title>Genomic Encyclopedia of Type Strains, Phase IV (KMG-V): Genome sequencing to study the core and pangenomes of soil and plant-associated prokaryotes.</title>
        <authorList>
            <person name="Whitman W."/>
        </authorList>
    </citation>
    <scope>NUCLEOTIDE SEQUENCE [LARGE SCALE GENOMIC DNA]</scope>
    <source>
        <strain evidence="2 3">SEMIA 4074</strain>
    </source>
</reference>
<dbReference type="Gene3D" id="3.30.160.660">
    <property type="match status" value="1"/>
</dbReference>
<dbReference type="AlphaFoldDB" id="A0A7W6MGB3"/>
<keyword evidence="2" id="KW-0689">Ribosomal protein</keyword>
<dbReference type="EMBL" id="JACIFV010000006">
    <property type="protein sequence ID" value="MBB4192203.1"/>
    <property type="molecule type" value="Genomic_DNA"/>
</dbReference>
<dbReference type="RefSeq" id="WP_184455990.1">
    <property type="nucleotide sequence ID" value="NZ_JACIFV010000006.1"/>
</dbReference>
<dbReference type="Proteomes" id="UP000524492">
    <property type="component" value="Unassembled WGS sequence"/>
</dbReference>
<gene>
    <name evidence="2" type="ORF">GGD53_002360</name>
</gene>
<dbReference type="NCBIfam" id="TIGR00702">
    <property type="entry name" value="YcaO-type kinase domain"/>
    <property type="match status" value="1"/>
</dbReference>
<dbReference type="InterPro" id="IPR003776">
    <property type="entry name" value="YcaO-like_dom"/>
</dbReference>
<organism evidence="2 3">
    <name type="scientific">Rhizobium aethiopicum</name>
    <dbReference type="NCBI Taxonomy" id="1138170"/>
    <lineage>
        <taxon>Bacteria</taxon>
        <taxon>Pseudomonadati</taxon>
        <taxon>Pseudomonadota</taxon>
        <taxon>Alphaproteobacteria</taxon>
        <taxon>Hyphomicrobiales</taxon>
        <taxon>Rhizobiaceae</taxon>
        <taxon>Rhizobium/Agrobacterium group</taxon>
        <taxon>Rhizobium</taxon>
    </lineage>
</organism>
<name>A0A7W6MGB3_9HYPH</name>
<keyword evidence="3" id="KW-1185">Reference proteome</keyword>
<protein>
    <submittedName>
        <fullName evidence="2">Ribosomal protein S12 methylthiotransferase accessory factor</fullName>
    </submittedName>
</protein>
<keyword evidence="2" id="KW-0808">Transferase</keyword>
<sequence length="390" mass="42108">MDEGRLDNILDIILDTVLDIEAPSPPDPGQTVRRILARREDYGITRLGSITGLDRIGIPVVQVVRPRSRSVAVSQGKGLTFALAAISGLMESLEGWASERIAPERIFTASLRDVKRGDWSHLGPGRGAETLSWIDGLDLFSGRKIAVPLALVDSAYIVPSPHPHWLARDTTGLAAGTSLQGAVLHACLEVLERQARCTAMKTPHFFDRFQIDSRSVQRGSAGEIIRRLSKAGFVVGIWQIPTPHALPVYWCHVMENASRAPFAPLPAEGFGCDFSHDRALTSALLEACQSRLGVISAARDDIRSELYGHADAAELTAWRGELTRGGRPYVCEDGSAAGSRSIRTVIEALKLAGAQAAALVVLHSDDRVPLHVVRVVAPPLETNPEADLAL</sequence>
<evidence type="ECO:0000313" key="3">
    <source>
        <dbReference type="Proteomes" id="UP000524492"/>
    </source>
</evidence>
<comment type="caution">
    <text evidence="2">The sequence shown here is derived from an EMBL/GenBank/DDBJ whole genome shotgun (WGS) entry which is preliminary data.</text>
</comment>
<dbReference type="PANTHER" id="PTHR37809">
    <property type="entry name" value="RIBOSOMAL PROTEIN S12 METHYLTHIOTRANSFERASE ACCESSORY FACTOR YCAO"/>
    <property type="match status" value="1"/>
</dbReference>
<accession>A0A7W6MGB3</accession>
<dbReference type="GO" id="GO:0016740">
    <property type="term" value="F:transferase activity"/>
    <property type="evidence" value="ECO:0007669"/>
    <property type="project" value="UniProtKB-KW"/>
</dbReference>
<dbReference type="GO" id="GO:0005840">
    <property type="term" value="C:ribosome"/>
    <property type="evidence" value="ECO:0007669"/>
    <property type="project" value="UniProtKB-KW"/>
</dbReference>